<protein>
    <submittedName>
        <fullName evidence="2">Uncharacterized protein</fullName>
    </submittedName>
</protein>
<dbReference type="RefSeq" id="WP_170967278.1">
    <property type="nucleotide sequence ID" value="NZ_JAKNBA010000089.1"/>
</dbReference>
<accession>A0A9X4F1G8</accession>
<organism evidence="2 3">
    <name type="scientific">Vibrio aestuarianus</name>
    <dbReference type="NCBI Taxonomy" id="28171"/>
    <lineage>
        <taxon>Bacteria</taxon>
        <taxon>Pseudomonadati</taxon>
        <taxon>Pseudomonadota</taxon>
        <taxon>Gammaproteobacteria</taxon>
        <taxon>Vibrionales</taxon>
        <taxon>Vibrionaceae</taxon>
        <taxon>Vibrio</taxon>
    </lineage>
</organism>
<evidence type="ECO:0000313" key="2">
    <source>
        <dbReference type="EMBL" id="MDE1244248.1"/>
    </source>
</evidence>
<dbReference type="EMBL" id="JAKNBA010000089">
    <property type="protein sequence ID" value="MDE1244248.1"/>
    <property type="molecule type" value="Genomic_DNA"/>
</dbReference>
<name>A0A9X4F1G8_9VIBR</name>
<evidence type="ECO:0000313" key="3">
    <source>
        <dbReference type="Proteomes" id="UP001140979"/>
    </source>
</evidence>
<dbReference type="Proteomes" id="UP001140979">
    <property type="component" value="Unassembled WGS sequence"/>
</dbReference>
<gene>
    <name evidence="2" type="ORF">L9W94_19370</name>
</gene>
<feature type="region of interest" description="Disordered" evidence="1">
    <location>
        <begin position="15"/>
        <end position="34"/>
    </location>
</feature>
<evidence type="ECO:0000256" key="1">
    <source>
        <dbReference type="SAM" id="MobiDB-lite"/>
    </source>
</evidence>
<feature type="compositionally biased region" description="Basic and acidic residues" evidence="1">
    <location>
        <begin position="23"/>
        <end position="34"/>
    </location>
</feature>
<sequence>MLNCRGNCQAEMLLGNEPESDFEPVKQEADRHDLTMKQPANIGMFYGLRDSRT</sequence>
<proteinExistence type="predicted"/>
<dbReference type="AlphaFoldDB" id="A0A9X4F1G8"/>
<comment type="caution">
    <text evidence="2">The sequence shown here is derived from an EMBL/GenBank/DDBJ whole genome shotgun (WGS) entry which is preliminary data.</text>
</comment>
<reference evidence="2" key="1">
    <citation type="submission" date="2022-02" db="EMBL/GenBank/DDBJ databases">
        <title>Emergence and expansion in Europe of a Vibrio aestuarianus clonal complex pathogenic for oysters.</title>
        <authorList>
            <person name="Mesnil A."/>
            <person name="Travers M.-A."/>
        </authorList>
    </citation>
    <scope>NUCLEOTIDE SEQUENCE</scope>
    <source>
        <strain evidence="2">19_064_11T1</strain>
    </source>
</reference>